<organism evidence="1">
    <name type="scientific">marine metagenome</name>
    <dbReference type="NCBI Taxonomy" id="408172"/>
    <lineage>
        <taxon>unclassified sequences</taxon>
        <taxon>metagenomes</taxon>
        <taxon>ecological metagenomes</taxon>
    </lineage>
</organism>
<accession>A0A381STV6</accession>
<protein>
    <recommendedName>
        <fullName evidence="2">Sensor of ECF-type sigma factor</fullName>
    </recommendedName>
</protein>
<reference evidence="1" key="1">
    <citation type="submission" date="2018-05" db="EMBL/GenBank/DDBJ databases">
        <authorList>
            <person name="Lanie J.A."/>
            <person name="Ng W.-L."/>
            <person name="Kazmierczak K.M."/>
            <person name="Andrzejewski T.M."/>
            <person name="Davidsen T.M."/>
            <person name="Wayne K.J."/>
            <person name="Tettelin H."/>
            <person name="Glass J.I."/>
            <person name="Rusch D."/>
            <person name="Podicherti R."/>
            <person name="Tsui H.-C.T."/>
            <person name="Winkler M.E."/>
        </authorList>
    </citation>
    <scope>NUCLEOTIDE SEQUENCE</scope>
</reference>
<evidence type="ECO:0000313" key="1">
    <source>
        <dbReference type="EMBL" id="SVA06919.1"/>
    </source>
</evidence>
<proteinExistence type="predicted"/>
<gene>
    <name evidence="1" type="ORF">METZ01_LOCUS59773</name>
</gene>
<sequence>MKNIILCLSAFLMVNTILCQSERLSREKIDAYKKLYLTDKLKLDPSTETAFWTAYKTYEDSLYKLARERRQKFIKTRTDNTSISDEEYAKLIDNYMNHEKRKVEHRGKLISELKEVMSFRKTFMLFRFEEDFRREMMEKLRKQRKEK</sequence>
<dbReference type="AlphaFoldDB" id="A0A381STV6"/>
<dbReference type="EMBL" id="UINC01003506">
    <property type="protein sequence ID" value="SVA06919.1"/>
    <property type="molecule type" value="Genomic_DNA"/>
</dbReference>
<evidence type="ECO:0008006" key="2">
    <source>
        <dbReference type="Google" id="ProtNLM"/>
    </source>
</evidence>
<name>A0A381STV6_9ZZZZ</name>